<name>A0A645GS99_9ZZZZ</name>
<dbReference type="AlphaFoldDB" id="A0A645GS99"/>
<accession>A0A645GS99</accession>
<protein>
    <submittedName>
        <fullName evidence="1">Uncharacterized protein</fullName>
    </submittedName>
</protein>
<sequence>MIRADQLVNYIQKANAEKHAESVSESVAEKFANFMLGLHKECPKELVDKYKEIIKNAE</sequence>
<evidence type="ECO:0000313" key="1">
    <source>
        <dbReference type="EMBL" id="MPN28822.1"/>
    </source>
</evidence>
<proteinExistence type="predicted"/>
<comment type="caution">
    <text evidence="1">The sequence shown here is derived from an EMBL/GenBank/DDBJ whole genome shotgun (WGS) entry which is preliminary data.</text>
</comment>
<dbReference type="EMBL" id="VSSQ01079257">
    <property type="protein sequence ID" value="MPN28822.1"/>
    <property type="molecule type" value="Genomic_DNA"/>
</dbReference>
<reference evidence="1" key="1">
    <citation type="submission" date="2019-08" db="EMBL/GenBank/DDBJ databases">
        <authorList>
            <person name="Kucharzyk K."/>
            <person name="Murdoch R.W."/>
            <person name="Higgins S."/>
            <person name="Loffler F."/>
        </authorList>
    </citation>
    <scope>NUCLEOTIDE SEQUENCE</scope>
</reference>
<organism evidence="1">
    <name type="scientific">bioreactor metagenome</name>
    <dbReference type="NCBI Taxonomy" id="1076179"/>
    <lineage>
        <taxon>unclassified sequences</taxon>
        <taxon>metagenomes</taxon>
        <taxon>ecological metagenomes</taxon>
    </lineage>
</organism>
<gene>
    <name evidence="1" type="ORF">SDC9_176267</name>
</gene>